<dbReference type="PANTHER" id="PTHR36460">
    <property type="entry name" value="UPF0132 DOMAIN PROTEIN (AFU_ORTHOLOGUE AFUA_3G10255)"/>
    <property type="match status" value="1"/>
</dbReference>
<sequence>MNIYEPHKSSIGNIDANVMALIAYGAAIVVIFIPGIKIIAWLAPIVIYILEKDSSFVKFHAMQAFLINIVGIIFSSIIFMIIGGSIGLMFFRPLAYGALGTILLSAIITGIVAIVITIFEIISMVKCYEYKEYEIPLIGLMARKIAYKKY</sequence>
<keyword evidence="8" id="KW-1185">Reference proteome</keyword>
<name>A0A084JBY3_9CLOT</name>
<evidence type="ECO:0000256" key="2">
    <source>
        <dbReference type="ARBA" id="ARBA00022692"/>
    </source>
</evidence>
<feature type="transmembrane region" description="Helical" evidence="5">
    <location>
        <begin position="62"/>
        <end position="90"/>
    </location>
</feature>
<proteinExistence type="predicted"/>
<dbReference type="EMBL" id="JPMD01000022">
    <property type="protein sequence ID" value="KEZ86467.1"/>
    <property type="molecule type" value="Genomic_DNA"/>
</dbReference>
<dbReference type="eggNOG" id="COG4818">
    <property type="taxonomic scope" value="Bacteria"/>
</dbReference>
<organism evidence="6 8">
    <name type="scientific">Clostridium sulfidigenes</name>
    <dbReference type="NCBI Taxonomy" id="318464"/>
    <lineage>
        <taxon>Bacteria</taxon>
        <taxon>Bacillati</taxon>
        <taxon>Bacillota</taxon>
        <taxon>Clostridia</taxon>
        <taxon>Eubacteriales</taxon>
        <taxon>Clostridiaceae</taxon>
        <taxon>Clostridium</taxon>
    </lineage>
</organism>
<evidence type="ECO:0000313" key="8">
    <source>
        <dbReference type="Proteomes" id="UP000028542"/>
    </source>
</evidence>
<evidence type="ECO:0000256" key="5">
    <source>
        <dbReference type="SAM" id="Phobius"/>
    </source>
</evidence>
<dbReference type="EMBL" id="SVCM01000020">
    <property type="protein sequence ID" value="MBE6058907.1"/>
    <property type="molecule type" value="Genomic_DNA"/>
</dbReference>
<dbReference type="Pfam" id="PF09685">
    <property type="entry name" value="MamF_MmsF"/>
    <property type="match status" value="1"/>
</dbReference>
<dbReference type="Proteomes" id="UP000028542">
    <property type="component" value="Unassembled WGS sequence"/>
</dbReference>
<feature type="transmembrane region" description="Helical" evidence="5">
    <location>
        <begin position="96"/>
        <end position="122"/>
    </location>
</feature>
<accession>A0A084JBY3</accession>
<evidence type="ECO:0000256" key="3">
    <source>
        <dbReference type="ARBA" id="ARBA00022989"/>
    </source>
</evidence>
<protein>
    <submittedName>
        <fullName evidence="7">DUF4870 domain-containing protein</fullName>
    </submittedName>
</protein>
<dbReference type="PANTHER" id="PTHR36460:SF1">
    <property type="entry name" value="UPF0132 DOMAIN PROTEIN (AFU_ORTHOLOGUE AFUA_3G10255)"/>
    <property type="match status" value="1"/>
</dbReference>
<feature type="transmembrane region" description="Helical" evidence="5">
    <location>
        <begin position="20"/>
        <end position="50"/>
    </location>
</feature>
<dbReference type="RefSeq" id="WP_035132610.1">
    <property type="nucleotide sequence ID" value="NZ_JBQHQR010000005.1"/>
</dbReference>
<keyword evidence="4 5" id="KW-0472">Membrane</keyword>
<dbReference type="AlphaFoldDB" id="A0A084JBY3"/>
<reference evidence="7" key="2">
    <citation type="submission" date="2019-04" db="EMBL/GenBank/DDBJ databases">
        <title>Evolution of Biomass-Degrading Anaerobic Consortia Revealed by Metagenomics.</title>
        <authorList>
            <person name="Peng X."/>
        </authorList>
    </citation>
    <scope>NUCLEOTIDE SEQUENCE</scope>
    <source>
        <strain evidence="7">SIG254</strain>
    </source>
</reference>
<dbReference type="STRING" id="318464.IO99_09475"/>
<comment type="caution">
    <text evidence="6">The sequence shown here is derived from an EMBL/GenBank/DDBJ whole genome shotgun (WGS) entry which is preliminary data.</text>
</comment>
<evidence type="ECO:0000256" key="4">
    <source>
        <dbReference type="ARBA" id="ARBA00023136"/>
    </source>
</evidence>
<keyword evidence="3 5" id="KW-1133">Transmembrane helix</keyword>
<keyword evidence="2 5" id="KW-0812">Transmembrane</keyword>
<evidence type="ECO:0000313" key="7">
    <source>
        <dbReference type="EMBL" id="MBE6058907.1"/>
    </source>
</evidence>
<evidence type="ECO:0000256" key="1">
    <source>
        <dbReference type="ARBA" id="ARBA00004141"/>
    </source>
</evidence>
<gene>
    <name evidence="7" type="ORF">E7215_01845</name>
    <name evidence="6" type="ORF">IO99_09475</name>
</gene>
<dbReference type="Proteomes" id="UP000768462">
    <property type="component" value="Unassembled WGS sequence"/>
</dbReference>
<dbReference type="InterPro" id="IPR019109">
    <property type="entry name" value="MamF_MmsF"/>
</dbReference>
<reference evidence="6 8" key="1">
    <citation type="submission" date="2014-07" db="EMBL/GenBank/DDBJ databases">
        <title>Draft genome of Clostridium sulfidigenes 113A isolated from sediments associated with methane hydrate from Krishna Godavari basin.</title>
        <authorList>
            <person name="Honkalas V.S."/>
            <person name="Dabir A.P."/>
            <person name="Arora P."/>
            <person name="Dhakephalkar P.K."/>
        </authorList>
    </citation>
    <scope>NUCLEOTIDE SEQUENCE [LARGE SCALE GENOMIC DNA]</scope>
    <source>
        <strain evidence="6 8">113A</strain>
    </source>
</reference>
<evidence type="ECO:0000313" key="6">
    <source>
        <dbReference type="EMBL" id="KEZ86467.1"/>
    </source>
</evidence>
<comment type="subcellular location">
    <subcellularLocation>
        <location evidence="1">Membrane</location>
        <topology evidence="1">Multi-pass membrane protein</topology>
    </subcellularLocation>
</comment>
<dbReference type="GO" id="GO:0016020">
    <property type="term" value="C:membrane"/>
    <property type="evidence" value="ECO:0007669"/>
    <property type="project" value="UniProtKB-SubCell"/>
</dbReference>